<dbReference type="InterPro" id="IPR023753">
    <property type="entry name" value="FAD/NAD-binding_dom"/>
</dbReference>
<name>A0A2A9DQ54_9CORY</name>
<dbReference type="NCBIfam" id="NF005884">
    <property type="entry name" value="PRK07846.1"/>
    <property type="match status" value="1"/>
</dbReference>
<dbReference type="PRINTS" id="PR00368">
    <property type="entry name" value="FADPNR"/>
</dbReference>
<feature type="binding site" evidence="9">
    <location>
        <begin position="144"/>
        <end position="146"/>
    </location>
    <ligand>
        <name>FAD</name>
        <dbReference type="ChEBI" id="CHEBI:57692"/>
    </ligand>
</feature>
<evidence type="ECO:0000256" key="8">
    <source>
        <dbReference type="PIRSR" id="PIRSR000350-2"/>
    </source>
</evidence>
<feature type="binding site" evidence="9">
    <location>
        <begin position="181"/>
        <end position="188"/>
    </location>
    <ligand>
        <name>NAD(+)</name>
        <dbReference type="ChEBI" id="CHEBI:57540"/>
    </ligand>
</feature>
<dbReference type="GO" id="GO:0050660">
    <property type="term" value="F:flavin adenine dinucleotide binding"/>
    <property type="evidence" value="ECO:0007669"/>
    <property type="project" value="TreeGrafter"/>
</dbReference>
<dbReference type="OrthoDB" id="9800167at2"/>
<dbReference type="Proteomes" id="UP000221653">
    <property type="component" value="Unassembled WGS sequence"/>
</dbReference>
<keyword evidence="2 11" id="KW-0285">Flavoprotein</keyword>
<dbReference type="STRING" id="1724.GCA_001044175_01068"/>
<evidence type="ECO:0000259" key="13">
    <source>
        <dbReference type="Pfam" id="PF07992"/>
    </source>
</evidence>
<evidence type="ECO:0000313" key="14">
    <source>
        <dbReference type="EMBL" id="PFG28511.1"/>
    </source>
</evidence>
<keyword evidence="4 11" id="KW-0560">Oxidoreductase</keyword>
<feature type="domain" description="Pyridine nucleotide-disulphide oxidoreductase dimerisation" evidence="12">
    <location>
        <begin position="344"/>
        <end position="453"/>
    </location>
</feature>
<comment type="similarity">
    <text evidence="1 11">Belongs to the class-I pyridine nucleotide-disulfide oxidoreductase family.</text>
</comment>
<accession>A0A2A9DQ54</accession>
<evidence type="ECO:0000256" key="2">
    <source>
        <dbReference type="ARBA" id="ARBA00022630"/>
    </source>
</evidence>
<dbReference type="NCBIfam" id="TIGR03452">
    <property type="entry name" value="mycothione_red"/>
    <property type="match status" value="1"/>
</dbReference>
<evidence type="ECO:0000256" key="3">
    <source>
        <dbReference type="ARBA" id="ARBA00022827"/>
    </source>
</evidence>
<feature type="disulfide bond" description="Redox-active" evidence="10">
    <location>
        <begin position="40"/>
        <end position="45"/>
    </location>
</feature>
<keyword evidence="9" id="KW-0547">Nucleotide-binding</keyword>
<feature type="binding site" evidence="9">
    <location>
        <position position="267"/>
    </location>
    <ligand>
        <name>NAD(+)</name>
        <dbReference type="ChEBI" id="CHEBI:57540"/>
    </ligand>
</feature>
<dbReference type="AlphaFoldDB" id="A0A2A9DQ54"/>
<keyword evidence="3 9" id="KW-0274">FAD</keyword>
<reference evidence="14 15" key="1">
    <citation type="submission" date="2017-10" db="EMBL/GenBank/DDBJ databases">
        <title>Sequencing the genomes of 1000 actinobacteria strains.</title>
        <authorList>
            <person name="Klenk H.-P."/>
        </authorList>
    </citation>
    <scope>NUCLEOTIDE SEQUENCE [LARGE SCALE GENOMIC DNA]</scope>
    <source>
        <strain evidence="14 15">DSM 20688</strain>
    </source>
</reference>
<proteinExistence type="inferred from homology"/>
<dbReference type="PIRSF" id="PIRSF000350">
    <property type="entry name" value="Mercury_reductase_MerA"/>
    <property type="match status" value="1"/>
</dbReference>
<dbReference type="EMBL" id="PDJF01000001">
    <property type="protein sequence ID" value="PFG28511.1"/>
    <property type="molecule type" value="Genomic_DNA"/>
</dbReference>
<feature type="binding site" evidence="9">
    <location>
        <position position="49"/>
    </location>
    <ligand>
        <name>FAD</name>
        <dbReference type="ChEBI" id="CHEBI:57692"/>
    </ligand>
</feature>
<dbReference type="InterPro" id="IPR036188">
    <property type="entry name" value="FAD/NAD-bd_sf"/>
</dbReference>
<evidence type="ECO:0000256" key="4">
    <source>
        <dbReference type="ARBA" id="ARBA00023002"/>
    </source>
</evidence>
<feature type="binding site" evidence="9">
    <location>
        <position position="308"/>
    </location>
    <ligand>
        <name>FAD</name>
        <dbReference type="ChEBI" id="CHEBI:57692"/>
    </ligand>
</feature>
<dbReference type="InterPro" id="IPR016156">
    <property type="entry name" value="FAD/NAD-linked_Rdtase_dimer_sf"/>
</dbReference>
<evidence type="ECO:0000259" key="12">
    <source>
        <dbReference type="Pfam" id="PF02852"/>
    </source>
</evidence>
<evidence type="ECO:0000256" key="9">
    <source>
        <dbReference type="PIRSR" id="PIRSR000350-3"/>
    </source>
</evidence>
<dbReference type="SUPFAM" id="SSF55424">
    <property type="entry name" value="FAD/NAD-linked reductases, dimerisation (C-terminal) domain"/>
    <property type="match status" value="1"/>
</dbReference>
<dbReference type="InterPro" id="IPR001100">
    <property type="entry name" value="Pyr_nuc-diS_OxRdtase"/>
</dbReference>
<dbReference type="PANTHER" id="PTHR22912">
    <property type="entry name" value="DISULFIDE OXIDOREDUCTASE"/>
    <property type="match status" value="1"/>
</dbReference>
<dbReference type="PROSITE" id="PS00076">
    <property type="entry name" value="PYRIDINE_REDOX_1"/>
    <property type="match status" value="1"/>
</dbReference>
<dbReference type="GO" id="GO:0006103">
    <property type="term" value="P:2-oxoglutarate metabolic process"/>
    <property type="evidence" value="ECO:0007669"/>
    <property type="project" value="TreeGrafter"/>
</dbReference>
<feature type="active site" description="Proton acceptor" evidence="8">
    <location>
        <position position="443"/>
    </location>
</feature>
<dbReference type="Pfam" id="PF07992">
    <property type="entry name" value="Pyr_redox_2"/>
    <property type="match status" value="1"/>
</dbReference>
<evidence type="ECO:0000256" key="6">
    <source>
        <dbReference type="ARBA" id="ARBA00023157"/>
    </source>
</evidence>
<evidence type="ECO:0000256" key="1">
    <source>
        <dbReference type="ARBA" id="ARBA00007532"/>
    </source>
</evidence>
<dbReference type="InterPro" id="IPR004099">
    <property type="entry name" value="Pyr_nucl-diS_OxRdtase_dimer"/>
</dbReference>
<dbReference type="InterPro" id="IPR012999">
    <property type="entry name" value="Pyr_OxRdtase_I_AS"/>
</dbReference>
<keyword evidence="6" id="KW-1015">Disulfide bond</keyword>
<dbReference type="InterPro" id="IPR050151">
    <property type="entry name" value="Class-I_Pyr_Nuc-Dis_Oxidored"/>
</dbReference>
<feature type="domain" description="FAD/NAD(P)-binding" evidence="13">
    <location>
        <begin position="5"/>
        <end position="322"/>
    </location>
</feature>
<keyword evidence="7 11" id="KW-0676">Redox-active center</keyword>
<dbReference type="Gene3D" id="3.50.50.60">
    <property type="entry name" value="FAD/NAD(P)-binding domain"/>
    <property type="match status" value="2"/>
</dbReference>
<dbReference type="Gene3D" id="3.30.390.30">
    <property type="match status" value="1"/>
</dbReference>
<evidence type="ECO:0000256" key="7">
    <source>
        <dbReference type="ARBA" id="ARBA00023284"/>
    </source>
</evidence>
<evidence type="ECO:0000256" key="5">
    <source>
        <dbReference type="ARBA" id="ARBA00023027"/>
    </source>
</evidence>
<keyword evidence="5 9" id="KW-0520">NAD</keyword>
<comment type="caution">
    <text evidence="14">The sequence shown here is derived from an EMBL/GenBank/DDBJ whole genome shotgun (WGS) entry which is preliminary data.</text>
</comment>
<evidence type="ECO:0000256" key="11">
    <source>
        <dbReference type="RuleBase" id="RU003691"/>
    </source>
</evidence>
<evidence type="ECO:0000256" key="10">
    <source>
        <dbReference type="PIRSR" id="PIRSR000350-4"/>
    </source>
</evidence>
<keyword evidence="15" id="KW-1185">Reference proteome</keyword>
<organism evidence="14 15">
    <name type="scientific">Corynebacterium renale</name>
    <dbReference type="NCBI Taxonomy" id="1724"/>
    <lineage>
        <taxon>Bacteria</taxon>
        <taxon>Bacillati</taxon>
        <taxon>Actinomycetota</taxon>
        <taxon>Actinomycetes</taxon>
        <taxon>Mycobacteriales</taxon>
        <taxon>Corynebacteriaceae</taxon>
        <taxon>Corynebacterium</taxon>
    </lineage>
</organism>
<dbReference type="PRINTS" id="PR00411">
    <property type="entry name" value="PNDRDTASEI"/>
</dbReference>
<dbReference type="SUPFAM" id="SSF51905">
    <property type="entry name" value="FAD/NAD(P)-binding domain"/>
    <property type="match status" value="1"/>
</dbReference>
<dbReference type="RefSeq" id="WP_048379253.1">
    <property type="nucleotide sequence ID" value="NZ_LDYE01000003.1"/>
</dbReference>
<sequence length="459" mass="49619">MNTHYDLIIIGTGSGNSLPDERFDDKRIAIIEKGTFGGTCLNVGCIPTKMYVYAADVAYEARHAAKLGLDIDYKGADWDSIVSRIFAQRIDPIAAGGEAYRRGSETPNIDVYDGHATFTGPKTITTAQGPTPVTITGDQIVIATGSRPVIPEAVAASGVKYRTNEDIMRLEKQPESLIIYGGGYIAMEFAHVFDALGTKVHIVARSPQLLRHVDDDIATRFNDLAYERFDVRGGRTIADLTQEGDQVVATLDDGTTIHADEILVATGRVSTAEGLNPEAGGVELKDGRIAVDEYGRSVSADGVWALGDVSSPYQLKHVANAEARAVQHNLLHPDDMRALPHDLVPAAIFTHPQIATVGLTEEEAREQGLDIAVKIQAYGDVAFGWAMEDTTGIVKLIGDKSSGRLVGAHLMGPQASTLIQQLITIMAYKIDAREVARNQYWIHPALPEVIENALLGLPW</sequence>
<evidence type="ECO:0000313" key="15">
    <source>
        <dbReference type="Proteomes" id="UP000221653"/>
    </source>
</evidence>
<dbReference type="GO" id="GO:0004148">
    <property type="term" value="F:dihydrolipoyl dehydrogenase (NADH) activity"/>
    <property type="evidence" value="ECO:0007669"/>
    <property type="project" value="TreeGrafter"/>
</dbReference>
<gene>
    <name evidence="14" type="ORF">ATK06_1622</name>
</gene>
<dbReference type="InterPro" id="IPR017817">
    <property type="entry name" value="Mycothione_reductase"/>
</dbReference>
<comment type="cofactor">
    <cofactor evidence="9">
        <name>FAD</name>
        <dbReference type="ChEBI" id="CHEBI:57692"/>
    </cofactor>
    <text evidence="9">Binds 1 FAD per subunit.</text>
</comment>
<dbReference type="PANTHER" id="PTHR22912:SF217">
    <property type="entry name" value="DIHYDROLIPOYL DEHYDROGENASE"/>
    <property type="match status" value="1"/>
</dbReference>
<protein>
    <submittedName>
        <fullName evidence="14">Mycothione reductase</fullName>
    </submittedName>
</protein>
<dbReference type="FunFam" id="3.30.390.30:FF:000001">
    <property type="entry name" value="Dihydrolipoyl dehydrogenase"/>
    <property type="match status" value="1"/>
</dbReference>
<dbReference type="Pfam" id="PF02852">
    <property type="entry name" value="Pyr_redox_dim"/>
    <property type="match status" value="1"/>
</dbReference>